<reference evidence="1 2" key="1">
    <citation type="journal article" date="2014" name="PLoS Genet.">
        <title>Phylogenetically driven sequencing of extremely halophilic archaea reveals strategies for static and dynamic osmo-response.</title>
        <authorList>
            <person name="Becker E.A."/>
            <person name="Seitzer P.M."/>
            <person name="Tritt A."/>
            <person name="Larsen D."/>
            <person name="Krusor M."/>
            <person name="Yao A.I."/>
            <person name="Wu D."/>
            <person name="Madern D."/>
            <person name="Eisen J.A."/>
            <person name="Darling A.E."/>
            <person name="Facciotti M.T."/>
        </authorList>
    </citation>
    <scope>NUCLEOTIDE SEQUENCE [LARGE SCALE GENOMIC DNA]</scope>
    <source>
        <strain evidence="1 2">ATCC BAA-1512</strain>
    </source>
</reference>
<sequence>MMEIKLLPDGLSSLPREARDHNALSVYLDGSIPDWDTVERVVSGTGLLKLRVPDNMSQADRDTVVATLTSNISGIKAHPDGWDTVEEL</sequence>
<evidence type="ECO:0000313" key="1">
    <source>
        <dbReference type="EMBL" id="ELZ96066.1"/>
    </source>
</evidence>
<dbReference type="RefSeq" id="WP_008319124.1">
    <property type="nucleotide sequence ID" value="NZ_AOLN01000009.1"/>
</dbReference>
<dbReference type="Proteomes" id="UP000011550">
    <property type="component" value="Unassembled WGS sequence"/>
</dbReference>
<proteinExistence type="predicted"/>
<protein>
    <submittedName>
        <fullName evidence="1">Uncharacterized protein</fullName>
    </submittedName>
</protein>
<evidence type="ECO:0000313" key="2">
    <source>
        <dbReference type="Proteomes" id="UP000011550"/>
    </source>
</evidence>
<accession>M0IH44</accession>
<comment type="caution">
    <text evidence="1">The sequence shown here is derived from an EMBL/GenBank/DDBJ whole genome shotgun (WGS) entry which is preliminary data.</text>
</comment>
<gene>
    <name evidence="1" type="ORF">C440_05732</name>
</gene>
<dbReference type="STRING" id="662479.C440_05732"/>
<dbReference type="EMBL" id="AOLN01000009">
    <property type="protein sequence ID" value="ELZ96066.1"/>
    <property type="molecule type" value="Genomic_DNA"/>
</dbReference>
<organism evidence="1 2">
    <name type="scientific">Haloferax mucosum ATCC BAA-1512</name>
    <dbReference type="NCBI Taxonomy" id="662479"/>
    <lineage>
        <taxon>Archaea</taxon>
        <taxon>Methanobacteriati</taxon>
        <taxon>Methanobacteriota</taxon>
        <taxon>Stenosarchaea group</taxon>
        <taxon>Halobacteria</taxon>
        <taxon>Halobacteriales</taxon>
        <taxon>Haloferacaceae</taxon>
        <taxon>Haloferax</taxon>
    </lineage>
</organism>
<dbReference type="PATRIC" id="fig|662479.7.peg.1166"/>
<keyword evidence="2" id="KW-1185">Reference proteome</keyword>
<name>M0IH44_9EURY</name>
<dbReference type="AlphaFoldDB" id="M0IH44"/>